<feature type="domain" description="Isochorismatase-like" evidence="2">
    <location>
        <begin position="8"/>
        <end position="182"/>
    </location>
</feature>
<dbReference type="CDD" id="cd01014">
    <property type="entry name" value="nicotinamidase_related"/>
    <property type="match status" value="1"/>
</dbReference>
<evidence type="ECO:0000313" key="3">
    <source>
        <dbReference type="EMBL" id="KQB42753.1"/>
    </source>
</evidence>
<dbReference type="EMBL" id="JRLF01000006">
    <property type="protein sequence ID" value="KQB42753.1"/>
    <property type="molecule type" value="Genomic_DNA"/>
</dbReference>
<dbReference type="InterPro" id="IPR050272">
    <property type="entry name" value="Isochorismatase-like_hydrls"/>
</dbReference>
<dbReference type="OrthoDB" id="9791276at2"/>
<comment type="caution">
    <text evidence="3">The sequence shown here is derived from an EMBL/GenBank/DDBJ whole genome shotgun (WGS) entry which is preliminary data.</text>
</comment>
<dbReference type="PANTHER" id="PTHR43540">
    <property type="entry name" value="PEROXYUREIDOACRYLATE/UREIDOACRYLATE AMIDOHYDROLASE-RELATED"/>
    <property type="match status" value="1"/>
</dbReference>
<dbReference type="InterPro" id="IPR000868">
    <property type="entry name" value="Isochorismatase-like_dom"/>
</dbReference>
<evidence type="ECO:0000259" key="2">
    <source>
        <dbReference type="Pfam" id="PF00857"/>
    </source>
</evidence>
<dbReference type="AlphaFoldDB" id="A0A0Q0SCW3"/>
<name>A0A0Q0SCW3_9FLAO</name>
<sequence length="188" mass="21043">MKLRDQNTALILIDVQKGFNEEDFWGGNRNNKDAETKMSQILEQWRKLKLPVFHIVHSSIHPDSKLHPSHPGFEIKDEVKPVTGEPVITKNVNSAFIGTDLKERLDILGIRKLVIAGLTTNHCVSTTTRMAGNLGFDVYLIADATATFDRIGINGEKYDSELVHQISLASLHKEFAEVIATQTLLELV</sequence>
<accession>A0A0Q0SCW3</accession>
<dbReference type="Pfam" id="PF00857">
    <property type="entry name" value="Isochorismatase"/>
    <property type="match status" value="1"/>
</dbReference>
<evidence type="ECO:0000313" key="4">
    <source>
        <dbReference type="Proteomes" id="UP000050443"/>
    </source>
</evidence>
<dbReference type="GO" id="GO:0016787">
    <property type="term" value="F:hydrolase activity"/>
    <property type="evidence" value="ECO:0007669"/>
    <property type="project" value="UniProtKB-KW"/>
</dbReference>
<dbReference type="InterPro" id="IPR036380">
    <property type="entry name" value="Isochorismatase-like_sf"/>
</dbReference>
<organism evidence="3 4">
    <name type="scientific">Flavobacterium aquidurense</name>
    <dbReference type="NCBI Taxonomy" id="362413"/>
    <lineage>
        <taxon>Bacteria</taxon>
        <taxon>Pseudomonadati</taxon>
        <taxon>Bacteroidota</taxon>
        <taxon>Flavobacteriia</taxon>
        <taxon>Flavobacteriales</taxon>
        <taxon>Flavobacteriaceae</taxon>
        <taxon>Flavobacterium</taxon>
    </lineage>
</organism>
<keyword evidence="1 3" id="KW-0378">Hydrolase</keyword>
<reference evidence="3 4" key="1">
    <citation type="submission" date="2014-09" db="EMBL/GenBank/DDBJ databases">
        <title>Genome sequence of Flavobacterium aquidurense RC62.</title>
        <authorList>
            <person name="Kim J.F."/>
            <person name="Kwak M.-J."/>
        </authorList>
    </citation>
    <scope>NUCLEOTIDE SEQUENCE [LARGE SCALE GENOMIC DNA]</scope>
    <source>
        <strain evidence="3 4">RC62</strain>
    </source>
</reference>
<dbReference type="Gene3D" id="3.40.50.850">
    <property type="entry name" value="Isochorismatase-like"/>
    <property type="match status" value="1"/>
</dbReference>
<dbReference type="Proteomes" id="UP000050443">
    <property type="component" value="Unassembled WGS sequence"/>
</dbReference>
<dbReference type="SUPFAM" id="SSF52499">
    <property type="entry name" value="Isochorismatase-like hydrolases"/>
    <property type="match status" value="1"/>
</dbReference>
<protein>
    <submittedName>
        <fullName evidence="3">Isochorismatase hydrolase</fullName>
    </submittedName>
</protein>
<evidence type="ECO:0000256" key="1">
    <source>
        <dbReference type="ARBA" id="ARBA00022801"/>
    </source>
</evidence>
<dbReference type="RefSeq" id="WP_055092850.1">
    <property type="nucleotide sequence ID" value="NZ_JRLF01000006.1"/>
</dbReference>
<gene>
    <name evidence="3" type="ORF">RC62_3760</name>
</gene>
<dbReference type="PANTHER" id="PTHR43540:SF1">
    <property type="entry name" value="ISOCHORISMATASE HYDROLASE"/>
    <property type="match status" value="1"/>
</dbReference>
<proteinExistence type="predicted"/>
<dbReference type="PATRIC" id="fig|362413.3.peg.3685"/>
<dbReference type="STRING" id="362413.RC62_3760"/>